<dbReference type="InterPro" id="IPR016181">
    <property type="entry name" value="Acyl_CoA_acyltransferase"/>
</dbReference>
<dbReference type="RefSeq" id="WP_130846633.1">
    <property type="nucleotide sequence ID" value="NZ_UYIE01000001.1"/>
</dbReference>
<sequence length="163" mass="17645">MTFTFASAQPMDIKEIMAIEQAGFTPDEAASETSMAQRIATISDTFIVAKDDTGHVAGYIVGPASDQHYITDDLFEAVQPNAAQAKYQTVLSLAVAPSTQGSGLGSQLLAEFARVAQTQNRVGITLTCLKRLVPFYEKNGYTNEGQADSDHAGEVWYNLVKEF</sequence>
<dbReference type="PANTHER" id="PTHR10908">
    <property type="entry name" value="SEROTONIN N-ACETYLTRANSFERASE"/>
    <property type="match status" value="1"/>
</dbReference>
<accession>A0A660DZJ7</accession>
<keyword evidence="2" id="KW-0012">Acyltransferase</keyword>
<dbReference type="Pfam" id="PF13508">
    <property type="entry name" value="Acetyltransf_7"/>
    <property type="match status" value="1"/>
</dbReference>
<dbReference type="InterPro" id="IPR000182">
    <property type="entry name" value="GNAT_dom"/>
</dbReference>
<feature type="domain" description="N-acetyltransferase" evidence="3">
    <location>
        <begin position="3"/>
        <end position="162"/>
    </location>
</feature>
<dbReference type="PROSITE" id="PS51186">
    <property type="entry name" value="GNAT"/>
    <property type="match status" value="1"/>
</dbReference>
<dbReference type="SUPFAM" id="SSF55729">
    <property type="entry name" value="Acyl-CoA N-acyltransferases (Nat)"/>
    <property type="match status" value="1"/>
</dbReference>
<keyword evidence="1 4" id="KW-0808">Transferase</keyword>
<dbReference type="InterPro" id="IPR051635">
    <property type="entry name" value="SNAT-like"/>
</dbReference>
<keyword evidence="5" id="KW-1185">Reference proteome</keyword>
<evidence type="ECO:0000259" key="3">
    <source>
        <dbReference type="PROSITE" id="PS51186"/>
    </source>
</evidence>
<dbReference type="OrthoDB" id="9800962at2"/>
<dbReference type="CDD" id="cd04301">
    <property type="entry name" value="NAT_SF"/>
    <property type="match status" value="1"/>
</dbReference>
<name>A0A660DZJ7_9LACO</name>
<gene>
    <name evidence="4" type="ORF">MUDAN_MDHGFNIF_00687</name>
</gene>
<dbReference type="PANTHER" id="PTHR10908:SF0">
    <property type="entry name" value="SEROTONIN N-ACETYLTRANSFERASE"/>
    <property type="match status" value="1"/>
</dbReference>
<evidence type="ECO:0000256" key="2">
    <source>
        <dbReference type="ARBA" id="ARBA00023315"/>
    </source>
</evidence>
<proteinExistence type="predicted"/>
<evidence type="ECO:0000256" key="1">
    <source>
        <dbReference type="ARBA" id="ARBA00022679"/>
    </source>
</evidence>
<reference evidence="4 5" key="1">
    <citation type="submission" date="2018-11" db="EMBL/GenBank/DDBJ databases">
        <authorList>
            <person name="Wuyts S."/>
        </authorList>
    </citation>
    <scope>NUCLEOTIDE SEQUENCE [LARGE SCALE GENOMIC DNA]</scope>
    <source>
        <strain evidence="4">Lactobacillus mudanjiangensis AMBF249</strain>
    </source>
</reference>
<evidence type="ECO:0000313" key="5">
    <source>
        <dbReference type="Proteomes" id="UP000289996"/>
    </source>
</evidence>
<dbReference type="GO" id="GO:0008080">
    <property type="term" value="F:N-acetyltransferase activity"/>
    <property type="evidence" value="ECO:0007669"/>
    <property type="project" value="UniProtKB-ARBA"/>
</dbReference>
<dbReference type="AlphaFoldDB" id="A0A660DZJ7"/>
<dbReference type="Gene3D" id="3.40.630.30">
    <property type="match status" value="1"/>
</dbReference>
<evidence type="ECO:0000313" key="4">
    <source>
        <dbReference type="EMBL" id="VDG28501.1"/>
    </source>
</evidence>
<dbReference type="Proteomes" id="UP000289996">
    <property type="component" value="Unassembled WGS sequence"/>
</dbReference>
<protein>
    <submittedName>
        <fullName evidence="4">Putative acetyltransferase [Lactobacillus casei subsp. casei ATCC 393]</fullName>
    </submittedName>
</protein>
<organism evidence="4 5">
    <name type="scientific">Lactiplantibacillus mudanjiangensis</name>
    <dbReference type="NCBI Taxonomy" id="1296538"/>
    <lineage>
        <taxon>Bacteria</taxon>
        <taxon>Bacillati</taxon>
        <taxon>Bacillota</taxon>
        <taxon>Bacilli</taxon>
        <taxon>Lactobacillales</taxon>
        <taxon>Lactobacillaceae</taxon>
        <taxon>Lactiplantibacillus</taxon>
    </lineage>
</organism>
<dbReference type="EMBL" id="UYIG01000112">
    <property type="protein sequence ID" value="VDG28501.1"/>
    <property type="molecule type" value="Genomic_DNA"/>
</dbReference>